<dbReference type="InParanoid" id="G4Q2J8"/>
<keyword evidence="2" id="KW-0012">Acyltransferase</keyword>
<dbReference type="HOGENOM" id="CLU_107134_0_0_9"/>
<dbReference type="EMBL" id="CP003058">
    <property type="protein sequence ID" value="AEQ22654.1"/>
    <property type="molecule type" value="Genomic_DNA"/>
</dbReference>
<dbReference type="STRING" id="568816.Acin_1432"/>
<dbReference type="Gene3D" id="3.40.630.30">
    <property type="match status" value="1"/>
</dbReference>
<keyword evidence="1" id="KW-0808">Transferase</keyword>
<accession>G4Q2J8</accession>
<dbReference type="PANTHER" id="PTHR43420:SF44">
    <property type="entry name" value="ACETYLTRANSFERASE YPEA"/>
    <property type="match status" value="1"/>
</dbReference>
<evidence type="ECO:0000256" key="1">
    <source>
        <dbReference type="ARBA" id="ARBA00022679"/>
    </source>
</evidence>
<dbReference type="GO" id="GO:0016747">
    <property type="term" value="F:acyltransferase activity, transferring groups other than amino-acyl groups"/>
    <property type="evidence" value="ECO:0007669"/>
    <property type="project" value="InterPro"/>
</dbReference>
<organism evidence="4 5">
    <name type="scientific">Acidaminococcus intestini (strain RyC-MR95)</name>
    <dbReference type="NCBI Taxonomy" id="568816"/>
    <lineage>
        <taxon>Bacteria</taxon>
        <taxon>Bacillati</taxon>
        <taxon>Bacillota</taxon>
        <taxon>Negativicutes</taxon>
        <taxon>Acidaminococcales</taxon>
        <taxon>Acidaminococcaceae</taxon>
        <taxon>Acidaminococcus</taxon>
    </lineage>
</organism>
<dbReference type="eggNOG" id="COG0456">
    <property type="taxonomic scope" value="Bacteria"/>
</dbReference>
<dbReference type="Proteomes" id="UP000007093">
    <property type="component" value="Chromosome"/>
</dbReference>
<name>G4Q2J8_ACIIR</name>
<dbReference type="SUPFAM" id="SSF55729">
    <property type="entry name" value="Acyl-CoA N-acyltransferases (Nat)"/>
    <property type="match status" value="1"/>
</dbReference>
<dbReference type="CDD" id="cd04301">
    <property type="entry name" value="NAT_SF"/>
    <property type="match status" value="1"/>
</dbReference>
<dbReference type="Pfam" id="PF00583">
    <property type="entry name" value="Acetyltransf_1"/>
    <property type="match status" value="1"/>
</dbReference>
<protein>
    <recommendedName>
        <fullName evidence="3">N-acetyltransferase domain-containing protein</fullName>
    </recommendedName>
</protein>
<evidence type="ECO:0000313" key="4">
    <source>
        <dbReference type="EMBL" id="AEQ22654.1"/>
    </source>
</evidence>
<dbReference type="PANTHER" id="PTHR43420">
    <property type="entry name" value="ACETYLTRANSFERASE"/>
    <property type="match status" value="1"/>
</dbReference>
<dbReference type="KEGG" id="ain:Acin_1432"/>
<dbReference type="PATRIC" id="fig|568816.4.peg.1389"/>
<sequence>MAPFEKKEFIMDYHIRPLEKRDYTLLPDFLYETIYVPKGRKKPSKKILNMPELRLYTHGFGQKASDFGFAAEWKHHVIGTVWARIMKDYSHINKEIPSLVLSISASHRGKGLGTRLLTKLMKEAKLIGYPALSLSVQVSNPARFLYKKLGFESLTVVKGETEEEIVMVKEFS</sequence>
<feature type="domain" description="N-acetyltransferase" evidence="3">
    <location>
        <begin position="13"/>
        <end position="172"/>
    </location>
</feature>
<dbReference type="InterPro" id="IPR000182">
    <property type="entry name" value="GNAT_dom"/>
</dbReference>
<dbReference type="InterPro" id="IPR016181">
    <property type="entry name" value="Acyl_CoA_acyltransferase"/>
</dbReference>
<evidence type="ECO:0000313" key="5">
    <source>
        <dbReference type="Proteomes" id="UP000007093"/>
    </source>
</evidence>
<evidence type="ECO:0000259" key="3">
    <source>
        <dbReference type="PROSITE" id="PS51186"/>
    </source>
</evidence>
<proteinExistence type="predicted"/>
<evidence type="ECO:0000256" key="2">
    <source>
        <dbReference type="ARBA" id="ARBA00023315"/>
    </source>
</evidence>
<reference evidence="4 5" key="1">
    <citation type="journal article" date="2011" name="J. Bacteriol.">
        <title>Complete genome sequence of Acidaminococcus intestini RYC-MR95, a Gram-negative bacterium from the phylum Firmicutes.</title>
        <authorList>
            <person name="D'Auria G."/>
            <person name="Galan J.C."/>
            <person name="Rodriguez-Alcayna M."/>
            <person name="Moya A."/>
            <person name="Baquero F."/>
            <person name="Latorre A."/>
        </authorList>
    </citation>
    <scope>NUCLEOTIDE SEQUENCE [LARGE SCALE GENOMIC DNA]</scope>
    <source>
        <strain evidence="4 5">RyC-MR95</strain>
    </source>
</reference>
<keyword evidence="5" id="KW-1185">Reference proteome</keyword>
<gene>
    <name evidence="4" type="ordered locus">Acin_1432</name>
</gene>
<dbReference type="AlphaFoldDB" id="G4Q2J8"/>
<dbReference type="InterPro" id="IPR050680">
    <property type="entry name" value="YpeA/RimI_acetyltransf"/>
</dbReference>
<dbReference type="PROSITE" id="PS51186">
    <property type="entry name" value="GNAT"/>
    <property type="match status" value="1"/>
</dbReference>